<evidence type="ECO:0000256" key="1">
    <source>
        <dbReference type="ARBA" id="ARBA00001946"/>
    </source>
</evidence>
<dbReference type="GO" id="GO:0000287">
    <property type="term" value="F:magnesium ion binding"/>
    <property type="evidence" value="ECO:0007669"/>
    <property type="project" value="UniProtKB-UniRule"/>
</dbReference>
<dbReference type="InterPro" id="IPR029060">
    <property type="entry name" value="PIN-like_dom_sf"/>
</dbReference>
<protein>
    <recommendedName>
        <fullName evidence="8">Ribonuclease VapC</fullName>
        <shortName evidence="8">RNase VapC</shortName>
        <ecNumber evidence="8">3.1.-.-</ecNumber>
    </recommendedName>
    <alternativeName>
        <fullName evidence="8">Toxin VapC</fullName>
    </alternativeName>
</protein>
<keyword evidence="2 8" id="KW-1277">Toxin-antitoxin system</keyword>
<comment type="cofactor">
    <cofactor evidence="1 8">
        <name>Mg(2+)</name>
        <dbReference type="ChEBI" id="CHEBI:18420"/>
    </cofactor>
</comment>
<dbReference type="PANTHER" id="PTHR33653">
    <property type="entry name" value="RIBONUCLEASE VAPC2"/>
    <property type="match status" value="1"/>
</dbReference>
<evidence type="ECO:0000256" key="6">
    <source>
        <dbReference type="ARBA" id="ARBA00022842"/>
    </source>
</evidence>
<evidence type="ECO:0000259" key="9">
    <source>
        <dbReference type="Pfam" id="PF01850"/>
    </source>
</evidence>
<dbReference type="GO" id="GO:0016787">
    <property type="term" value="F:hydrolase activity"/>
    <property type="evidence" value="ECO:0007669"/>
    <property type="project" value="UniProtKB-KW"/>
</dbReference>
<name>A0A1H3N1M3_9MICO</name>
<reference evidence="10 11" key="1">
    <citation type="submission" date="2016-10" db="EMBL/GenBank/DDBJ databases">
        <authorList>
            <person name="de Groot N.N."/>
        </authorList>
    </citation>
    <scope>NUCLEOTIDE SEQUENCE [LARGE SCALE GENOMIC DNA]</scope>
    <source>
        <strain evidence="10 11">CGMCC 4.3491</strain>
    </source>
</reference>
<dbReference type="Pfam" id="PF01850">
    <property type="entry name" value="PIN"/>
    <property type="match status" value="1"/>
</dbReference>
<evidence type="ECO:0000256" key="3">
    <source>
        <dbReference type="ARBA" id="ARBA00022722"/>
    </source>
</evidence>
<dbReference type="EMBL" id="FNPZ01000001">
    <property type="protein sequence ID" value="SDY82643.1"/>
    <property type="molecule type" value="Genomic_DNA"/>
</dbReference>
<comment type="function">
    <text evidence="8">Toxic component of a toxin-antitoxin (TA) system. An RNase.</text>
</comment>
<dbReference type="HAMAP" id="MF_00265">
    <property type="entry name" value="VapC_Nob1"/>
    <property type="match status" value="1"/>
</dbReference>
<evidence type="ECO:0000256" key="7">
    <source>
        <dbReference type="ARBA" id="ARBA00038093"/>
    </source>
</evidence>
<evidence type="ECO:0000313" key="11">
    <source>
        <dbReference type="Proteomes" id="UP000198891"/>
    </source>
</evidence>
<dbReference type="Proteomes" id="UP000198891">
    <property type="component" value="Unassembled WGS sequence"/>
</dbReference>
<evidence type="ECO:0000256" key="5">
    <source>
        <dbReference type="ARBA" id="ARBA00022801"/>
    </source>
</evidence>
<keyword evidence="6 8" id="KW-0460">Magnesium</keyword>
<dbReference type="EC" id="3.1.-.-" evidence="8"/>
<sequence length="136" mass="14632">MSGDRPERGLLDTSVFIATESGRALDHARLPQRSSVSVVTLAELRAGVLAARDTDTRARRLATLEGIADVEALVVDDRAAAHWARLRFRLVEAGRKANVNDLWIASVALAHDLPVVTQDGDFEALLDLGGPAVVRV</sequence>
<evidence type="ECO:0000256" key="2">
    <source>
        <dbReference type="ARBA" id="ARBA00022649"/>
    </source>
</evidence>
<accession>A0A1H3N1M3</accession>
<dbReference type="InterPro" id="IPR022907">
    <property type="entry name" value="VapC_family"/>
</dbReference>
<organism evidence="10 11">
    <name type="scientific">Herbiconiux ginsengi</name>
    <dbReference type="NCBI Taxonomy" id="381665"/>
    <lineage>
        <taxon>Bacteria</taxon>
        <taxon>Bacillati</taxon>
        <taxon>Actinomycetota</taxon>
        <taxon>Actinomycetes</taxon>
        <taxon>Micrococcales</taxon>
        <taxon>Microbacteriaceae</taxon>
        <taxon>Herbiconiux</taxon>
    </lineage>
</organism>
<evidence type="ECO:0000256" key="4">
    <source>
        <dbReference type="ARBA" id="ARBA00022723"/>
    </source>
</evidence>
<keyword evidence="8" id="KW-0800">Toxin</keyword>
<keyword evidence="5 8" id="KW-0378">Hydrolase</keyword>
<dbReference type="Gene3D" id="3.40.50.1010">
    <property type="entry name" value="5'-nuclease"/>
    <property type="match status" value="1"/>
</dbReference>
<evidence type="ECO:0000313" key="10">
    <source>
        <dbReference type="EMBL" id="SDY82643.1"/>
    </source>
</evidence>
<dbReference type="SUPFAM" id="SSF88723">
    <property type="entry name" value="PIN domain-like"/>
    <property type="match status" value="1"/>
</dbReference>
<feature type="domain" description="PIN" evidence="9">
    <location>
        <begin position="10"/>
        <end position="124"/>
    </location>
</feature>
<feature type="binding site" evidence="8">
    <location>
        <position position="12"/>
    </location>
    <ligand>
        <name>Mg(2+)</name>
        <dbReference type="ChEBI" id="CHEBI:18420"/>
    </ligand>
</feature>
<dbReference type="RefSeq" id="WP_175494176.1">
    <property type="nucleotide sequence ID" value="NZ_FNPZ01000001.1"/>
</dbReference>
<keyword evidence="4 8" id="KW-0479">Metal-binding</keyword>
<dbReference type="AlphaFoldDB" id="A0A1H3N1M3"/>
<dbReference type="GO" id="GO:0004540">
    <property type="term" value="F:RNA nuclease activity"/>
    <property type="evidence" value="ECO:0007669"/>
    <property type="project" value="InterPro"/>
</dbReference>
<keyword evidence="11" id="KW-1185">Reference proteome</keyword>
<dbReference type="InterPro" id="IPR002716">
    <property type="entry name" value="PIN_dom"/>
</dbReference>
<evidence type="ECO:0000256" key="8">
    <source>
        <dbReference type="HAMAP-Rule" id="MF_00265"/>
    </source>
</evidence>
<dbReference type="InterPro" id="IPR050556">
    <property type="entry name" value="Type_II_TA_system_RNase"/>
</dbReference>
<gene>
    <name evidence="8" type="primary">vapC</name>
    <name evidence="10" type="ORF">SAMN05216554_1649</name>
</gene>
<keyword evidence="3 8" id="KW-0540">Nuclease</keyword>
<dbReference type="STRING" id="381665.SAMN05216554_1649"/>
<comment type="similarity">
    <text evidence="7 8">Belongs to the PINc/VapC protein family.</text>
</comment>
<dbReference type="GO" id="GO:0090729">
    <property type="term" value="F:toxin activity"/>
    <property type="evidence" value="ECO:0007669"/>
    <property type="project" value="UniProtKB-KW"/>
</dbReference>
<dbReference type="CDD" id="cd18768">
    <property type="entry name" value="PIN_MtVapC4-C5-like"/>
    <property type="match status" value="1"/>
</dbReference>
<proteinExistence type="inferred from homology"/>
<feature type="binding site" evidence="8">
    <location>
        <position position="101"/>
    </location>
    <ligand>
        <name>Mg(2+)</name>
        <dbReference type="ChEBI" id="CHEBI:18420"/>
    </ligand>
</feature>
<dbReference type="PANTHER" id="PTHR33653:SF1">
    <property type="entry name" value="RIBONUCLEASE VAPC2"/>
    <property type="match status" value="1"/>
</dbReference>